<evidence type="ECO:0000313" key="1">
    <source>
        <dbReference type="EMBL" id="MBA0686856.1"/>
    </source>
</evidence>
<keyword evidence="2" id="KW-1185">Reference proteome</keyword>
<dbReference type="EMBL" id="JABFAA010000007">
    <property type="protein sequence ID" value="MBA0686856.1"/>
    <property type="molecule type" value="Genomic_DNA"/>
</dbReference>
<proteinExistence type="predicted"/>
<name>A0A7J8XHS4_GOSAI</name>
<sequence>MSTNEMTKVCNDITTSLMETRRQHH</sequence>
<evidence type="ECO:0000313" key="2">
    <source>
        <dbReference type="Proteomes" id="UP000593577"/>
    </source>
</evidence>
<comment type="caution">
    <text evidence="1">The sequence shown here is derived from an EMBL/GenBank/DDBJ whole genome shotgun (WGS) entry which is preliminary data.</text>
</comment>
<reference evidence="1 2" key="1">
    <citation type="journal article" date="2019" name="Genome Biol. Evol.">
        <title>Insights into the evolution of the New World diploid cottons (Gossypium, subgenus Houzingenia) based on genome sequencing.</title>
        <authorList>
            <person name="Grover C.E."/>
            <person name="Arick M.A. 2nd"/>
            <person name="Thrash A."/>
            <person name="Conover J.L."/>
            <person name="Sanders W.S."/>
            <person name="Peterson D.G."/>
            <person name="Frelichowski J.E."/>
            <person name="Scheffler J.A."/>
            <person name="Scheffler B.E."/>
            <person name="Wendel J.F."/>
        </authorList>
    </citation>
    <scope>NUCLEOTIDE SEQUENCE [LARGE SCALE GENOMIC DNA]</scope>
    <source>
        <strain evidence="1">185</strain>
        <tissue evidence="1">Leaf</tissue>
    </source>
</reference>
<dbReference type="Proteomes" id="UP000593577">
    <property type="component" value="Unassembled WGS sequence"/>
</dbReference>
<accession>A0A7J8XHS4</accession>
<organism evidence="1 2">
    <name type="scientific">Gossypium aridum</name>
    <name type="common">American cotton</name>
    <name type="synonym">Erioxylum aridum</name>
    <dbReference type="NCBI Taxonomy" id="34290"/>
    <lineage>
        <taxon>Eukaryota</taxon>
        <taxon>Viridiplantae</taxon>
        <taxon>Streptophyta</taxon>
        <taxon>Embryophyta</taxon>
        <taxon>Tracheophyta</taxon>
        <taxon>Spermatophyta</taxon>
        <taxon>Magnoliopsida</taxon>
        <taxon>eudicotyledons</taxon>
        <taxon>Gunneridae</taxon>
        <taxon>Pentapetalae</taxon>
        <taxon>rosids</taxon>
        <taxon>malvids</taxon>
        <taxon>Malvales</taxon>
        <taxon>Malvaceae</taxon>
        <taxon>Malvoideae</taxon>
        <taxon>Gossypium</taxon>
    </lineage>
</organism>
<gene>
    <name evidence="1" type="ORF">Goari_014432</name>
</gene>
<dbReference type="AlphaFoldDB" id="A0A7J8XHS4"/>
<feature type="non-terminal residue" evidence="1">
    <location>
        <position position="25"/>
    </location>
</feature>
<protein>
    <submittedName>
        <fullName evidence="1">Uncharacterized protein</fullName>
    </submittedName>
</protein>